<accession>A0ACC1RJ45</accession>
<evidence type="ECO:0000313" key="1">
    <source>
        <dbReference type="EMBL" id="KAJ3519439.1"/>
    </source>
</evidence>
<keyword evidence="2" id="KW-1185">Reference proteome</keyword>
<proteinExistence type="predicted"/>
<comment type="caution">
    <text evidence="1">The sequence shown here is derived from an EMBL/GenBank/DDBJ whole genome shotgun (WGS) entry which is preliminary data.</text>
</comment>
<protein>
    <submittedName>
        <fullName evidence="1">Uncharacterized protein</fullName>
    </submittedName>
</protein>
<dbReference type="Proteomes" id="UP001148662">
    <property type="component" value="Unassembled WGS sequence"/>
</dbReference>
<dbReference type="EMBL" id="JANHOG010002842">
    <property type="protein sequence ID" value="KAJ3519439.1"/>
    <property type="molecule type" value="Genomic_DNA"/>
</dbReference>
<reference evidence="1" key="1">
    <citation type="submission" date="2022-07" db="EMBL/GenBank/DDBJ databases">
        <title>Genome Sequence of Phlebia brevispora.</title>
        <authorList>
            <person name="Buettner E."/>
        </authorList>
    </citation>
    <scope>NUCLEOTIDE SEQUENCE</scope>
    <source>
        <strain evidence="1">MPL23</strain>
    </source>
</reference>
<gene>
    <name evidence="1" type="ORF">NM688_g9301</name>
</gene>
<evidence type="ECO:0000313" key="2">
    <source>
        <dbReference type="Proteomes" id="UP001148662"/>
    </source>
</evidence>
<name>A0ACC1RJ45_9APHY</name>
<sequence length="323" mass="35858">MSSNLYEALGVDKNASPEDIRKAYKRRALATHPDRLPPTASQAEKEQANEQFRLVNNAYEVLNNAENRKVYDKFGVWPPPAQEVEYESARSYSRTAEEPFGADAFFGRSRRPFAFTDPFELFNSLFGDLHSQFANDPFFADVFPSSRSPFGRSPFGASPFNDPFDRPFGGSLFGPSLFGGPFLTGWWIGEHKVTRTVNGRTETIIKKRDAQGNEHVTYLSPEGERHTINGIEQPSGSNRSIKPPPQPPTAIPPPPQAPPAMLYGTSSYAPAKQEPPVAPVKSRTSHECTSIPHQGYNNKSHNPFSSVPRSTTDKPRARETCGE</sequence>
<organism evidence="1 2">
    <name type="scientific">Phlebia brevispora</name>
    <dbReference type="NCBI Taxonomy" id="194682"/>
    <lineage>
        <taxon>Eukaryota</taxon>
        <taxon>Fungi</taxon>
        <taxon>Dikarya</taxon>
        <taxon>Basidiomycota</taxon>
        <taxon>Agaricomycotina</taxon>
        <taxon>Agaricomycetes</taxon>
        <taxon>Polyporales</taxon>
        <taxon>Meruliaceae</taxon>
        <taxon>Phlebia</taxon>
    </lineage>
</organism>